<organism evidence="12 13">
    <name type="scientific">Methylotuvimicrobium alcaliphilum (strain DSM 19304 / NCIMB 14124 / VKM B-2133 / 20Z)</name>
    <name type="common">Methylomicrobium alcaliphilum</name>
    <dbReference type="NCBI Taxonomy" id="1091494"/>
    <lineage>
        <taxon>Bacteria</taxon>
        <taxon>Pseudomonadati</taxon>
        <taxon>Pseudomonadota</taxon>
        <taxon>Gammaproteobacteria</taxon>
        <taxon>Methylococcales</taxon>
        <taxon>Methylococcaceae</taxon>
        <taxon>Methylotuvimicrobium</taxon>
    </lineage>
</organism>
<dbReference type="InterPro" id="IPR036779">
    <property type="entry name" value="LysM_dom_sf"/>
</dbReference>
<dbReference type="CDD" id="cd00118">
    <property type="entry name" value="LysM"/>
    <property type="match status" value="1"/>
</dbReference>
<dbReference type="InterPro" id="IPR021731">
    <property type="entry name" value="AMIN_dom"/>
</dbReference>
<feature type="chain" id="PRO_5003468320" description="N-acetylmuramoyl-L-alanine amidase AmiC" evidence="10">
    <location>
        <begin position="23"/>
        <end position="472"/>
    </location>
</feature>
<dbReference type="Pfam" id="PF01476">
    <property type="entry name" value="LysM"/>
    <property type="match status" value="1"/>
</dbReference>
<dbReference type="SUPFAM" id="SSF54106">
    <property type="entry name" value="LysM domain"/>
    <property type="match status" value="1"/>
</dbReference>
<dbReference type="Pfam" id="PF11741">
    <property type="entry name" value="AMIN"/>
    <property type="match status" value="1"/>
</dbReference>
<comment type="subcellular location">
    <subcellularLocation>
        <location evidence="2">Periplasm</location>
    </subcellularLocation>
</comment>
<dbReference type="InterPro" id="IPR050695">
    <property type="entry name" value="N-acetylmuramoyl_amidase_3"/>
</dbReference>
<dbReference type="EC" id="3.5.1.28" evidence="4"/>
<dbReference type="Pfam" id="PF01520">
    <property type="entry name" value="Amidase_3"/>
    <property type="match status" value="1"/>
</dbReference>
<dbReference type="SMART" id="SM00646">
    <property type="entry name" value="Ami_3"/>
    <property type="match status" value="1"/>
</dbReference>
<keyword evidence="8" id="KW-0961">Cell wall biogenesis/degradation</keyword>
<dbReference type="CDD" id="cd02696">
    <property type="entry name" value="MurNAc-LAA"/>
    <property type="match status" value="1"/>
</dbReference>
<keyword evidence="6" id="KW-0574">Periplasm</keyword>
<keyword evidence="13" id="KW-1185">Reference proteome</keyword>
<name>G4SZB7_META2</name>
<dbReference type="STRING" id="1091494.MEALZ_1567"/>
<dbReference type="Gene3D" id="3.40.630.40">
    <property type="entry name" value="Zn-dependent exopeptidases"/>
    <property type="match status" value="1"/>
</dbReference>
<protein>
    <recommendedName>
        <fullName evidence="9">N-acetylmuramoyl-L-alanine amidase AmiC</fullName>
        <ecNumber evidence="4">3.5.1.28</ecNumber>
    </recommendedName>
</protein>
<evidence type="ECO:0000256" key="5">
    <source>
        <dbReference type="ARBA" id="ARBA00022729"/>
    </source>
</evidence>
<dbReference type="EMBL" id="FO082060">
    <property type="protein sequence ID" value="CCE23254.1"/>
    <property type="molecule type" value="Genomic_DNA"/>
</dbReference>
<comment type="catalytic activity">
    <reaction evidence="1">
        <text>Hydrolyzes the link between N-acetylmuramoyl residues and L-amino acid residues in certain cell-wall glycopeptides.</text>
        <dbReference type="EC" id="3.5.1.28"/>
    </reaction>
</comment>
<evidence type="ECO:0000313" key="12">
    <source>
        <dbReference type="EMBL" id="CCE23254.1"/>
    </source>
</evidence>
<dbReference type="PANTHER" id="PTHR30404">
    <property type="entry name" value="N-ACETYLMURAMOYL-L-ALANINE AMIDASE"/>
    <property type="match status" value="1"/>
</dbReference>
<dbReference type="GO" id="GO:0008745">
    <property type="term" value="F:N-acetylmuramoyl-L-alanine amidase activity"/>
    <property type="evidence" value="ECO:0007669"/>
    <property type="project" value="UniProtKB-EC"/>
</dbReference>
<dbReference type="KEGG" id="mah:MEALZ_1567"/>
<reference evidence="13" key="1">
    <citation type="journal article" date="2012" name="J. Bacteriol.">
        <title>Genome sequence of the haloalkaliphilic methanotrophic bacterium Methylomicrobium alcaliphilum 20Z.</title>
        <authorList>
            <person name="Vuilleumier S."/>
            <person name="Khmelenina V.N."/>
            <person name="Bringel F."/>
            <person name="Reshetnikov A.S."/>
            <person name="Lajus A."/>
            <person name="Mangenot S."/>
            <person name="Rouy Z."/>
            <person name="Op den Camp H.J."/>
            <person name="Jetten M.S."/>
            <person name="Dispirito A.A."/>
            <person name="Dunfield P."/>
            <person name="Klotz M.G."/>
            <person name="Semrau J.D."/>
            <person name="Stein L.Y."/>
            <person name="Barbe V."/>
            <person name="Medigue C."/>
            <person name="Trotsenko Y.A."/>
            <person name="Kalyuzhnaya M.G."/>
        </authorList>
    </citation>
    <scope>NUCLEOTIDE SEQUENCE [LARGE SCALE GENOMIC DNA]</scope>
    <source>
        <strain evidence="13">DSM 19304 / NCIMB 14124 / VKM B-2133 / 20Z</strain>
    </source>
</reference>
<comment type="similarity">
    <text evidence="3">Belongs to the N-acetylmuramoyl-L-alanine amidase 3 family.</text>
</comment>
<evidence type="ECO:0000256" key="2">
    <source>
        <dbReference type="ARBA" id="ARBA00004418"/>
    </source>
</evidence>
<dbReference type="RefSeq" id="WP_014148048.1">
    <property type="nucleotide sequence ID" value="NC_016112.1"/>
</dbReference>
<dbReference type="FunFam" id="3.40.630.40:FF:000001">
    <property type="entry name" value="N-acetylmuramoyl-L-alanine amidase"/>
    <property type="match status" value="1"/>
</dbReference>
<evidence type="ECO:0000256" key="7">
    <source>
        <dbReference type="ARBA" id="ARBA00022801"/>
    </source>
</evidence>
<dbReference type="GO" id="GO:0009253">
    <property type="term" value="P:peptidoglycan catabolic process"/>
    <property type="evidence" value="ECO:0007669"/>
    <property type="project" value="InterPro"/>
</dbReference>
<keyword evidence="7 12" id="KW-0378">Hydrolase</keyword>
<dbReference type="SUPFAM" id="SSF53187">
    <property type="entry name" value="Zn-dependent exopeptidases"/>
    <property type="match status" value="1"/>
</dbReference>
<dbReference type="PATRIC" id="fig|271065.3.peg.1608"/>
<evidence type="ECO:0000256" key="10">
    <source>
        <dbReference type="SAM" id="SignalP"/>
    </source>
</evidence>
<evidence type="ECO:0000256" key="4">
    <source>
        <dbReference type="ARBA" id="ARBA00011901"/>
    </source>
</evidence>
<dbReference type="PANTHER" id="PTHR30404:SF0">
    <property type="entry name" value="N-ACETYLMURAMOYL-L-ALANINE AMIDASE AMIC"/>
    <property type="match status" value="1"/>
</dbReference>
<dbReference type="HOGENOM" id="CLU_014322_2_3_6"/>
<evidence type="ECO:0000313" key="13">
    <source>
        <dbReference type="Proteomes" id="UP000008315"/>
    </source>
</evidence>
<keyword evidence="5 10" id="KW-0732">Signal</keyword>
<evidence type="ECO:0000256" key="9">
    <source>
        <dbReference type="ARBA" id="ARBA00074581"/>
    </source>
</evidence>
<dbReference type="InterPro" id="IPR002508">
    <property type="entry name" value="MurNAc-LAA_cat"/>
</dbReference>
<gene>
    <name evidence="12" type="primary">amiC</name>
    <name evidence="12" type="ordered locus">MEALZ_1567</name>
</gene>
<dbReference type="SMART" id="SM00257">
    <property type="entry name" value="LysM"/>
    <property type="match status" value="1"/>
</dbReference>
<dbReference type="Gene3D" id="2.60.40.3500">
    <property type="match status" value="1"/>
</dbReference>
<dbReference type="InterPro" id="IPR018392">
    <property type="entry name" value="LysM"/>
</dbReference>
<accession>G4SZB7</accession>
<evidence type="ECO:0000256" key="6">
    <source>
        <dbReference type="ARBA" id="ARBA00022764"/>
    </source>
</evidence>
<proteinExistence type="inferred from homology"/>
<evidence type="ECO:0000259" key="11">
    <source>
        <dbReference type="PROSITE" id="PS51782"/>
    </source>
</evidence>
<evidence type="ECO:0000256" key="1">
    <source>
        <dbReference type="ARBA" id="ARBA00001561"/>
    </source>
</evidence>
<evidence type="ECO:0000256" key="3">
    <source>
        <dbReference type="ARBA" id="ARBA00010860"/>
    </source>
</evidence>
<feature type="signal peptide" evidence="10">
    <location>
        <begin position="1"/>
        <end position="22"/>
    </location>
</feature>
<dbReference type="AlphaFoldDB" id="G4SZB7"/>
<dbReference type="GO" id="GO:0030288">
    <property type="term" value="C:outer membrane-bounded periplasmic space"/>
    <property type="evidence" value="ECO:0007669"/>
    <property type="project" value="TreeGrafter"/>
</dbReference>
<feature type="domain" description="LysM" evidence="11">
    <location>
        <begin position="425"/>
        <end position="468"/>
    </location>
</feature>
<sequence length="472" mass="51145">MRSFINILFIAVLHFWAGSAFAQQTAVNSLKHQVSSDHSSLIFDLSAKFSHKVFQLDNPPRLVIDIRDARLNGKLDQPSANHPLFKKIRSAVRNDKDLRVVVDLKKNGIAKNLTIPANQSGGYQLMIDFFAKQDGLAAKPPVTLSVASHPLVSKRNASLNPVKRPSARSEALAVAHNKPVKKAPQRSKDVVIAIDAGHGGQDPGAKGPHGTHEKDVTFAIAKKLAALIDRKQGMRAVMVRQGDYYIDLKKRMKIARESKADLFVSIHADAYDNPSVKGASVFTLSNKGATTEMARWLANHENSADLVGGVSLVDKDDVLASVLLDLSMTATQEASQNAATKVLGSLKQVGHLHSRSVQKAGFLVLKSPDVPAILVETAFISNPDEESKLRSVAHQNKMARAIFNGIDSYFQQAAPAGTYIAEQGRQHVISRGETLSGIAQQYGISMQKIKTTNAMNGNQVRIGQVLSIPVDG</sequence>
<evidence type="ECO:0000256" key="8">
    <source>
        <dbReference type="ARBA" id="ARBA00023316"/>
    </source>
</evidence>
<dbReference type="Gene3D" id="3.10.350.10">
    <property type="entry name" value="LysM domain"/>
    <property type="match status" value="1"/>
</dbReference>
<dbReference type="Proteomes" id="UP000008315">
    <property type="component" value="Chromosome"/>
</dbReference>
<dbReference type="GO" id="GO:0071555">
    <property type="term" value="P:cell wall organization"/>
    <property type="evidence" value="ECO:0007669"/>
    <property type="project" value="UniProtKB-KW"/>
</dbReference>
<dbReference type="PROSITE" id="PS51782">
    <property type="entry name" value="LYSM"/>
    <property type="match status" value="1"/>
</dbReference>